<protein>
    <recommendedName>
        <fullName evidence="3">5'-nucleotidase</fullName>
        <ecNumber evidence="3">3.1.3.5</ecNumber>
    </recommendedName>
</protein>
<comment type="catalytic activity">
    <reaction evidence="1">
        <text>a ribonucleoside 5'-phosphate + H2O = a ribonucleoside + phosphate</text>
        <dbReference type="Rhea" id="RHEA:12484"/>
        <dbReference type="ChEBI" id="CHEBI:15377"/>
        <dbReference type="ChEBI" id="CHEBI:18254"/>
        <dbReference type="ChEBI" id="CHEBI:43474"/>
        <dbReference type="ChEBI" id="CHEBI:58043"/>
        <dbReference type="EC" id="3.1.3.5"/>
    </reaction>
</comment>
<evidence type="ECO:0000313" key="9">
    <source>
        <dbReference type="EMBL" id="KOB65763.1"/>
    </source>
</evidence>
<evidence type="ECO:0000256" key="7">
    <source>
        <dbReference type="ARBA" id="ARBA00022842"/>
    </source>
</evidence>
<dbReference type="SUPFAM" id="SSF56784">
    <property type="entry name" value="HAD-like"/>
    <property type="match status" value="1"/>
</dbReference>
<dbReference type="Gene3D" id="3.40.50.1000">
    <property type="entry name" value="HAD superfamily/HAD-like"/>
    <property type="match status" value="1"/>
</dbReference>
<dbReference type="STRING" id="104452.A0A0L7KR62"/>
<keyword evidence="4" id="KW-0479">Metal-binding</keyword>
<keyword evidence="5" id="KW-0547">Nucleotide-binding</keyword>
<evidence type="ECO:0000256" key="8">
    <source>
        <dbReference type="ARBA" id="ARBA00023080"/>
    </source>
</evidence>
<dbReference type="InterPro" id="IPR036412">
    <property type="entry name" value="HAD-like_sf"/>
</dbReference>
<keyword evidence="6" id="KW-0378">Hydrolase</keyword>
<reference evidence="9 10" key="1">
    <citation type="journal article" date="2015" name="Genome Biol. Evol.">
        <title>The genome of winter moth (Operophtera brumata) provides a genomic perspective on sexual dimorphism and phenology.</title>
        <authorList>
            <person name="Derks M.F."/>
            <person name="Smit S."/>
            <person name="Salis L."/>
            <person name="Schijlen E."/>
            <person name="Bossers A."/>
            <person name="Mateman C."/>
            <person name="Pijl A.S."/>
            <person name="de Ridder D."/>
            <person name="Groenen M.A."/>
            <person name="Visser M.E."/>
            <person name="Megens H.J."/>
        </authorList>
    </citation>
    <scope>NUCLEOTIDE SEQUENCE [LARGE SCALE GENOMIC DNA]</scope>
    <source>
        <strain evidence="9">WM2013NL</strain>
        <tissue evidence="9">Head and thorax</tissue>
    </source>
</reference>
<dbReference type="EC" id="3.1.3.5" evidence="3"/>
<evidence type="ECO:0000256" key="4">
    <source>
        <dbReference type="ARBA" id="ARBA00022723"/>
    </source>
</evidence>
<dbReference type="Gene3D" id="1.10.150.340">
    <property type="entry name" value="Pyrimidine 5'-nucleotidase (UMPH-1), N-terminal domain"/>
    <property type="match status" value="1"/>
</dbReference>
<dbReference type="EMBL" id="JTDY01006698">
    <property type="protein sequence ID" value="KOB65763.1"/>
    <property type="molecule type" value="Genomic_DNA"/>
</dbReference>
<evidence type="ECO:0000256" key="5">
    <source>
        <dbReference type="ARBA" id="ARBA00022741"/>
    </source>
</evidence>
<evidence type="ECO:0000256" key="1">
    <source>
        <dbReference type="ARBA" id="ARBA00000815"/>
    </source>
</evidence>
<evidence type="ECO:0000256" key="3">
    <source>
        <dbReference type="ARBA" id="ARBA00012643"/>
    </source>
</evidence>
<comment type="similarity">
    <text evidence="2">Belongs to the pyrimidine 5'-nucleotidase family.</text>
</comment>
<keyword evidence="8" id="KW-0546">Nucleotide metabolism</keyword>
<keyword evidence="7" id="KW-0460">Magnesium</keyword>
<evidence type="ECO:0000313" key="10">
    <source>
        <dbReference type="Proteomes" id="UP000037510"/>
    </source>
</evidence>
<evidence type="ECO:0000256" key="6">
    <source>
        <dbReference type="ARBA" id="ARBA00022801"/>
    </source>
</evidence>
<dbReference type="Pfam" id="PF05822">
    <property type="entry name" value="UMPH-1"/>
    <property type="match status" value="1"/>
</dbReference>
<dbReference type="InterPro" id="IPR023214">
    <property type="entry name" value="HAD_sf"/>
</dbReference>
<keyword evidence="10" id="KW-1185">Reference proteome</keyword>
<sequence>MINAQIEVNDNNKTNETAEITLCRSNRNYEHRTIIASMSLEHNFDRTFSDMKLLSSIQDIPELNKDTVHLRNEQELLDKLNKLIKDGHSNLQIVTDFDHTLTRHSLANGNTVLTSFDEDNRLAGIYKPIECDPTMNVQDKIQHMVDWYVAAHGLLKGIKFPRHELMDVAHQMSESFREGVQDLMSWSEKEQVPVLVFSAGLGESVGEVIHTYNKNEAAIKNTEYYEMVKERSNVILMGDNIGDAGMAEGMEHCDAVIKVGFLGRNTAGNLENYKNKFDIVLINDPTMDIPNAILKLL</sequence>
<dbReference type="GO" id="GO:0008253">
    <property type="term" value="F:5'-nucleotidase activity"/>
    <property type="evidence" value="ECO:0007669"/>
    <property type="project" value="UniProtKB-EC"/>
</dbReference>
<dbReference type="GO" id="GO:0000287">
    <property type="term" value="F:magnesium ion binding"/>
    <property type="evidence" value="ECO:0007669"/>
    <property type="project" value="InterPro"/>
</dbReference>
<name>A0A0L7KR62_OPEBR</name>
<dbReference type="GO" id="GO:0009117">
    <property type="term" value="P:nucleotide metabolic process"/>
    <property type="evidence" value="ECO:0007669"/>
    <property type="project" value="UniProtKB-KW"/>
</dbReference>
<dbReference type="GO" id="GO:0005737">
    <property type="term" value="C:cytoplasm"/>
    <property type="evidence" value="ECO:0007669"/>
    <property type="project" value="InterPro"/>
</dbReference>
<dbReference type="PANTHER" id="PTHR13045">
    <property type="entry name" value="5'-NUCLEOTIDASE"/>
    <property type="match status" value="1"/>
</dbReference>
<dbReference type="AlphaFoldDB" id="A0A0L7KR62"/>
<accession>A0A0L7KR62</accession>
<dbReference type="Proteomes" id="UP000037510">
    <property type="component" value="Unassembled WGS sequence"/>
</dbReference>
<proteinExistence type="inferred from homology"/>
<dbReference type="GO" id="GO:0000166">
    <property type="term" value="F:nucleotide binding"/>
    <property type="evidence" value="ECO:0007669"/>
    <property type="project" value="UniProtKB-KW"/>
</dbReference>
<comment type="caution">
    <text evidence="9">The sequence shown here is derived from an EMBL/GenBank/DDBJ whole genome shotgun (WGS) entry which is preliminary data.</text>
</comment>
<gene>
    <name evidence="9" type="ORF">OBRU01_22269</name>
</gene>
<dbReference type="InterPro" id="IPR006434">
    <property type="entry name" value="Pyrimidine_nucleotidase_eu"/>
</dbReference>
<organism evidence="9 10">
    <name type="scientific">Operophtera brumata</name>
    <name type="common">Winter moth</name>
    <name type="synonym">Phalaena brumata</name>
    <dbReference type="NCBI Taxonomy" id="104452"/>
    <lineage>
        <taxon>Eukaryota</taxon>
        <taxon>Metazoa</taxon>
        <taxon>Ecdysozoa</taxon>
        <taxon>Arthropoda</taxon>
        <taxon>Hexapoda</taxon>
        <taxon>Insecta</taxon>
        <taxon>Pterygota</taxon>
        <taxon>Neoptera</taxon>
        <taxon>Endopterygota</taxon>
        <taxon>Lepidoptera</taxon>
        <taxon>Glossata</taxon>
        <taxon>Ditrysia</taxon>
        <taxon>Geometroidea</taxon>
        <taxon>Geometridae</taxon>
        <taxon>Larentiinae</taxon>
        <taxon>Operophtera</taxon>
    </lineage>
</organism>
<dbReference type="PANTHER" id="PTHR13045:SF0">
    <property type="entry name" value="7-METHYLGUANOSINE PHOSPHATE-SPECIFIC 5'-NUCLEOTIDASE"/>
    <property type="match status" value="1"/>
</dbReference>
<evidence type="ECO:0000256" key="2">
    <source>
        <dbReference type="ARBA" id="ARBA00008389"/>
    </source>
</evidence>